<organism evidence="1 2">
    <name type="scientific">Gordonia asplenii</name>
    <dbReference type="NCBI Taxonomy" id="2725283"/>
    <lineage>
        <taxon>Bacteria</taxon>
        <taxon>Bacillati</taxon>
        <taxon>Actinomycetota</taxon>
        <taxon>Actinomycetes</taxon>
        <taxon>Mycobacteriales</taxon>
        <taxon>Gordoniaceae</taxon>
        <taxon>Gordonia</taxon>
    </lineage>
</organism>
<protein>
    <submittedName>
        <fullName evidence="1">Uncharacterized protein</fullName>
    </submittedName>
</protein>
<evidence type="ECO:0000313" key="2">
    <source>
        <dbReference type="Proteomes" id="UP000550729"/>
    </source>
</evidence>
<dbReference type="EMBL" id="JABBNB010000010">
    <property type="protein sequence ID" value="NMO01832.1"/>
    <property type="molecule type" value="Genomic_DNA"/>
</dbReference>
<dbReference type="Proteomes" id="UP000550729">
    <property type="component" value="Unassembled WGS sequence"/>
</dbReference>
<name>A0A848KU83_9ACTN</name>
<evidence type="ECO:0000313" key="1">
    <source>
        <dbReference type="EMBL" id="NMO01832.1"/>
    </source>
</evidence>
<proteinExistence type="predicted"/>
<accession>A0A848KU83</accession>
<keyword evidence="2" id="KW-1185">Reference proteome</keyword>
<sequence length="76" mass="8302">MLTFALGWASYGGGDAEDIRMHFGVTEPTFLLGLRYLLSSPPTPGIDELTWARLRCFCERRLTAVPAPTAQGCAAR</sequence>
<gene>
    <name evidence="1" type="ORF">HH308_11480</name>
</gene>
<dbReference type="AlphaFoldDB" id="A0A848KU83"/>
<comment type="caution">
    <text evidence="1">The sequence shown here is derived from an EMBL/GenBank/DDBJ whole genome shotgun (WGS) entry which is preliminary data.</text>
</comment>
<reference evidence="1 2" key="1">
    <citation type="submission" date="2020-04" db="EMBL/GenBank/DDBJ databases">
        <title>Gordonia sp. nov. TBRC 11910.</title>
        <authorList>
            <person name="Suriyachadkun C."/>
        </authorList>
    </citation>
    <scope>NUCLEOTIDE SEQUENCE [LARGE SCALE GENOMIC DNA]</scope>
    <source>
        <strain evidence="1 2">TBRC 11910</strain>
    </source>
</reference>